<evidence type="ECO:0000256" key="9">
    <source>
        <dbReference type="RuleBase" id="RU362112"/>
    </source>
</evidence>
<dbReference type="Proteomes" id="UP001046870">
    <property type="component" value="Chromosome 16"/>
</dbReference>
<comment type="similarity">
    <text evidence="7 9">Belongs to the pentraxin family.</text>
</comment>
<dbReference type="InterPro" id="IPR051005">
    <property type="entry name" value="Pentraxin_domain"/>
</dbReference>
<evidence type="ECO:0000259" key="10">
    <source>
        <dbReference type="PROSITE" id="PS51828"/>
    </source>
</evidence>
<evidence type="ECO:0000256" key="7">
    <source>
        <dbReference type="ARBA" id="ARBA00038102"/>
    </source>
</evidence>
<feature type="domain" description="Pentraxin (PTX)" evidence="10">
    <location>
        <begin position="23"/>
        <end position="224"/>
    </location>
</feature>
<keyword evidence="5 9" id="KW-0106">Calcium</keyword>
<dbReference type="InterPro" id="IPR013320">
    <property type="entry name" value="ConA-like_dom_sf"/>
</dbReference>
<evidence type="ECO:0000313" key="12">
    <source>
        <dbReference type="Proteomes" id="UP001046870"/>
    </source>
</evidence>
<comment type="caution">
    <text evidence="11">The sequence shown here is derived from an EMBL/GenBank/DDBJ whole genome shotgun (WGS) entry which is preliminary data.</text>
</comment>
<dbReference type="PRINTS" id="PR00895">
    <property type="entry name" value="PENTAXIN"/>
</dbReference>
<dbReference type="OrthoDB" id="547680at2759"/>
<reference evidence="11" key="1">
    <citation type="submission" date="2021-01" db="EMBL/GenBank/DDBJ databases">
        <authorList>
            <person name="Zahm M."/>
            <person name="Roques C."/>
            <person name="Cabau C."/>
            <person name="Klopp C."/>
            <person name="Donnadieu C."/>
            <person name="Jouanno E."/>
            <person name="Lampietro C."/>
            <person name="Louis A."/>
            <person name="Herpin A."/>
            <person name="Echchiki A."/>
            <person name="Berthelot C."/>
            <person name="Parey E."/>
            <person name="Roest-Crollius H."/>
            <person name="Braasch I."/>
            <person name="Postlethwait J."/>
            <person name="Bobe J."/>
            <person name="Montfort J."/>
            <person name="Bouchez O."/>
            <person name="Begum T."/>
            <person name="Mejri S."/>
            <person name="Adams A."/>
            <person name="Chen W.-J."/>
            <person name="Guiguen Y."/>
        </authorList>
    </citation>
    <scope>NUCLEOTIDE SEQUENCE</scope>
    <source>
        <strain evidence="11">YG-15Mar2019-1</strain>
        <tissue evidence="11">Brain</tissue>
    </source>
</reference>
<dbReference type="SUPFAM" id="SSF49899">
    <property type="entry name" value="Concanavalin A-like lectins/glucanases"/>
    <property type="match status" value="1"/>
</dbReference>
<sequence>MMRPLLFCLLLFTVCCADPQDLTDKVFTFPLESNTAHVKLIGVREQNFKTMTVCLRFFSDLSRAQSVFSFATPSCYNGFGLYTPSTGQYGVDTGNNAVFFWGLPGKLSDWNSLCGTWDTGTGLAQLWVNGQPSSRKAPVSWVSPVGTPSITLGQEQDSYGGGFDAQQSFVGHLTDVHMWDHVLSPCEIQLYMSQLSFTPGNVLNWQALEFTTHGRVAVEKKQTVSCYL</sequence>
<evidence type="ECO:0000256" key="5">
    <source>
        <dbReference type="ARBA" id="ARBA00022837"/>
    </source>
</evidence>
<evidence type="ECO:0000256" key="6">
    <source>
        <dbReference type="ARBA" id="ARBA00023157"/>
    </source>
</evidence>
<dbReference type="EMBL" id="JAFDVH010000016">
    <property type="protein sequence ID" value="KAG7462832.1"/>
    <property type="molecule type" value="Genomic_DNA"/>
</dbReference>
<evidence type="ECO:0000256" key="8">
    <source>
        <dbReference type="PROSITE-ProRule" id="PRU01172"/>
    </source>
</evidence>
<comment type="subunit">
    <text evidence="9">Homopentamer. Pentaxin (or pentraxin) have a discoid arrangement of 5 non-covalently bound subunits.</text>
</comment>
<accession>A0A9D3PL64</accession>
<dbReference type="InterPro" id="IPR001759">
    <property type="entry name" value="PTX_dom"/>
</dbReference>
<gene>
    <name evidence="11" type="ORF">MATL_G00188940</name>
</gene>
<protein>
    <recommendedName>
        <fullName evidence="9">Pentraxin family member</fullName>
    </recommendedName>
</protein>
<feature type="signal peptide" evidence="9">
    <location>
        <begin position="1"/>
        <end position="17"/>
    </location>
</feature>
<dbReference type="GO" id="GO:0005576">
    <property type="term" value="C:extracellular region"/>
    <property type="evidence" value="ECO:0007669"/>
    <property type="project" value="UniProtKB-SubCell"/>
</dbReference>
<organism evidence="11 12">
    <name type="scientific">Megalops atlanticus</name>
    <name type="common">Tarpon</name>
    <name type="synonym">Clupea gigantea</name>
    <dbReference type="NCBI Taxonomy" id="7932"/>
    <lineage>
        <taxon>Eukaryota</taxon>
        <taxon>Metazoa</taxon>
        <taxon>Chordata</taxon>
        <taxon>Craniata</taxon>
        <taxon>Vertebrata</taxon>
        <taxon>Euteleostomi</taxon>
        <taxon>Actinopterygii</taxon>
        <taxon>Neopterygii</taxon>
        <taxon>Teleostei</taxon>
        <taxon>Elopiformes</taxon>
        <taxon>Megalopidae</taxon>
        <taxon>Megalops</taxon>
    </lineage>
</organism>
<dbReference type="Pfam" id="PF00354">
    <property type="entry name" value="Pentaxin"/>
    <property type="match status" value="1"/>
</dbReference>
<keyword evidence="3 9" id="KW-0479">Metal-binding</keyword>
<dbReference type="SMART" id="SM00159">
    <property type="entry name" value="PTX"/>
    <property type="match status" value="1"/>
</dbReference>
<evidence type="ECO:0000313" key="11">
    <source>
        <dbReference type="EMBL" id="KAG7462832.1"/>
    </source>
</evidence>
<evidence type="ECO:0000256" key="1">
    <source>
        <dbReference type="ARBA" id="ARBA00004613"/>
    </source>
</evidence>
<proteinExistence type="inferred from homology"/>
<evidence type="ECO:0000256" key="3">
    <source>
        <dbReference type="ARBA" id="ARBA00022723"/>
    </source>
</evidence>
<dbReference type="AlphaFoldDB" id="A0A9D3PL64"/>
<comment type="subcellular location">
    <subcellularLocation>
        <location evidence="1 9">Secreted</location>
    </subcellularLocation>
</comment>
<keyword evidence="4 9" id="KW-0732">Signal</keyword>
<keyword evidence="6" id="KW-1015">Disulfide bond</keyword>
<dbReference type="PANTHER" id="PTHR45869:SF7">
    <property type="entry name" value="C-REACTIVE PROTEIN"/>
    <property type="match status" value="1"/>
</dbReference>
<dbReference type="GO" id="GO:0046872">
    <property type="term" value="F:metal ion binding"/>
    <property type="evidence" value="ECO:0007669"/>
    <property type="project" value="UniProtKB-KW"/>
</dbReference>
<keyword evidence="12" id="KW-1185">Reference proteome</keyword>
<evidence type="ECO:0000256" key="4">
    <source>
        <dbReference type="ARBA" id="ARBA00022729"/>
    </source>
</evidence>
<comment type="cofactor">
    <cofactor evidence="9">
        <name>Ca(2+)</name>
        <dbReference type="ChEBI" id="CHEBI:29108"/>
    </cofactor>
    <text evidence="9">Binds 2 calcium ions per subunit.</text>
</comment>
<dbReference type="PROSITE" id="PS51828">
    <property type="entry name" value="PTX_2"/>
    <property type="match status" value="1"/>
</dbReference>
<comment type="caution">
    <text evidence="8">Lacks conserved residue(s) required for the propagation of feature annotation.</text>
</comment>
<feature type="chain" id="PRO_5039748292" description="Pentraxin family member" evidence="9">
    <location>
        <begin position="18"/>
        <end position="228"/>
    </location>
</feature>
<dbReference type="FunFam" id="2.60.120.200:FF:000070">
    <property type="entry name" value="Serum amyloid P-component"/>
    <property type="match status" value="1"/>
</dbReference>
<keyword evidence="2" id="KW-0964">Secreted</keyword>
<evidence type="ECO:0000256" key="2">
    <source>
        <dbReference type="ARBA" id="ARBA00022525"/>
    </source>
</evidence>
<dbReference type="PANTHER" id="PTHR45869">
    <property type="entry name" value="C-REACTIVE PROTEIN-RELATED"/>
    <property type="match status" value="1"/>
</dbReference>
<dbReference type="Gene3D" id="2.60.120.200">
    <property type="match status" value="1"/>
</dbReference>
<name>A0A9D3PL64_MEGAT</name>